<dbReference type="InterPro" id="IPR040911">
    <property type="entry name" value="Exostosin_GT47"/>
</dbReference>
<evidence type="ECO:0000313" key="6">
    <source>
        <dbReference type="Proteomes" id="UP000013827"/>
    </source>
</evidence>
<dbReference type="PROSITE" id="PS50026">
    <property type="entry name" value="EGF_3"/>
    <property type="match status" value="1"/>
</dbReference>
<sequence length="656" mass="71425">MSQAQNCCSIFLLLIFGLALLMRQDEGPTVVRIAPAHAAHSAHARGGGGGEAAAAVEVAAAEVGQHDAAEVGQYDARLVAFAARTRLLLSPPATRRASRRRERSRASLLALSFARCASNCSGRGSCVRVADSTGGAAYCLCAPGWAGDACDVRDPSPCNAPDGGRVLSRCAGDCDEDVNRCVCGEGSAFPRRPMRGCQYEGVEKERAWLTPAWGSFVRGPKAAFWSGGGGGQPGWCDAEPGRGPRPPRHCACYDGANGGSLCTPTRPFCVNQCGGEWPGRALRRAPAPAEGSAATGTASVREIWRVPPRYNSLLLARRLVHDACALRTYEGKGAQQDAPAWTSNLYGAEVALHEALLASPHRTHAPEEADYFFVPVYVGCFVSEFNRPYPTHWLCDGCHQLSGGARPSEEEQRDLLLWVRGAMPYWNRSSGADHLWPAMHDEGACYSPAELRRATLLAHWTSCFRRGEGPRRWFENYSFGVRQQLRREYGHLAARAQRFADGGASGGGGVPYGERVIVTDVKTPRYSERRSRRALYASFPMINWVMPGWGWSGRFEDAVLHGCIPVLLQDGIHTPFETVLDWRSYAVRVPRDQIGGMRRRLLELSPPAVQAMQLRLSQAREYGDESPALSDKALAALPGSVMRRDFEGRSVNGWAI</sequence>
<dbReference type="InterPro" id="IPR004263">
    <property type="entry name" value="Exostosin"/>
</dbReference>
<reference evidence="5" key="2">
    <citation type="submission" date="2024-10" db="UniProtKB">
        <authorList>
            <consortium name="EnsemblProtists"/>
        </authorList>
    </citation>
    <scope>IDENTIFICATION</scope>
</reference>
<dbReference type="Proteomes" id="UP000013827">
    <property type="component" value="Unassembled WGS sequence"/>
</dbReference>
<dbReference type="AlphaFoldDB" id="A0A0D3J8G9"/>
<dbReference type="Pfam" id="PF03016">
    <property type="entry name" value="Exostosin_GT47"/>
    <property type="match status" value="2"/>
</dbReference>
<dbReference type="KEGG" id="ehx:EMIHUDRAFT_242562"/>
<keyword evidence="2" id="KW-1015">Disulfide bond</keyword>
<feature type="disulfide bond" evidence="2">
    <location>
        <begin position="116"/>
        <end position="126"/>
    </location>
</feature>
<dbReference type="PaxDb" id="2903-EOD19804"/>
<keyword evidence="3" id="KW-0732">Signal</keyword>
<dbReference type="Gene3D" id="2.60.120.260">
    <property type="entry name" value="Galactose-binding domain-like"/>
    <property type="match status" value="1"/>
</dbReference>
<dbReference type="GO" id="GO:0016757">
    <property type="term" value="F:glycosyltransferase activity"/>
    <property type="evidence" value="ECO:0007669"/>
    <property type="project" value="InterPro"/>
</dbReference>
<evidence type="ECO:0000313" key="5">
    <source>
        <dbReference type="EnsemblProtists" id="EOD19804"/>
    </source>
</evidence>
<name>A0A0D3J8G9_EMIH1</name>
<dbReference type="KEGG" id="ehx:EMIHUDRAFT_204071"/>
<dbReference type="PROSITE" id="PS00022">
    <property type="entry name" value="EGF_1"/>
    <property type="match status" value="1"/>
</dbReference>
<dbReference type="PANTHER" id="PTHR11062:SF281">
    <property type="entry name" value="EXOSTOSIN-LIKE 2"/>
    <property type="match status" value="1"/>
</dbReference>
<evidence type="ECO:0000256" key="3">
    <source>
        <dbReference type="SAM" id="SignalP"/>
    </source>
</evidence>
<dbReference type="PROSITE" id="PS01186">
    <property type="entry name" value="EGF_2"/>
    <property type="match status" value="1"/>
</dbReference>
<keyword evidence="2" id="KW-0245">EGF-like domain</keyword>
<reference evidence="6" key="1">
    <citation type="journal article" date="2013" name="Nature">
        <title>Pan genome of the phytoplankton Emiliania underpins its global distribution.</title>
        <authorList>
            <person name="Read B.A."/>
            <person name="Kegel J."/>
            <person name="Klute M.J."/>
            <person name="Kuo A."/>
            <person name="Lefebvre S.C."/>
            <person name="Maumus F."/>
            <person name="Mayer C."/>
            <person name="Miller J."/>
            <person name="Monier A."/>
            <person name="Salamov A."/>
            <person name="Young J."/>
            <person name="Aguilar M."/>
            <person name="Claverie J.M."/>
            <person name="Frickenhaus S."/>
            <person name="Gonzalez K."/>
            <person name="Herman E.K."/>
            <person name="Lin Y.C."/>
            <person name="Napier J."/>
            <person name="Ogata H."/>
            <person name="Sarno A.F."/>
            <person name="Shmutz J."/>
            <person name="Schroeder D."/>
            <person name="de Vargas C."/>
            <person name="Verret F."/>
            <person name="von Dassow P."/>
            <person name="Valentin K."/>
            <person name="Van de Peer Y."/>
            <person name="Wheeler G."/>
            <person name="Dacks J.B."/>
            <person name="Delwiche C.F."/>
            <person name="Dyhrman S.T."/>
            <person name="Glockner G."/>
            <person name="John U."/>
            <person name="Richards T."/>
            <person name="Worden A.Z."/>
            <person name="Zhang X."/>
            <person name="Grigoriev I.V."/>
            <person name="Allen A.E."/>
            <person name="Bidle K."/>
            <person name="Borodovsky M."/>
            <person name="Bowler C."/>
            <person name="Brownlee C."/>
            <person name="Cock J.M."/>
            <person name="Elias M."/>
            <person name="Gladyshev V.N."/>
            <person name="Groth M."/>
            <person name="Guda C."/>
            <person name="Hadaegh A."/>
            <person name="Iglesias-Rodriguez M.D."/>
            <person name="Jenkins J."/>
            <person name="Jones B.M."/>
            <person name="Lawson T."/>
            <person name="Leese F."/>
            <person name="Lindquist E."/>
            <person name="Lobanov A."/>
            <person name="Lomsadze A."/>
            <person name="Malik S.B."/>
            <person name="Marsh M.E."/>
            <person name="Mackinder L."/>
            <person name="Mock T."/>
            <person name="Mueller-Roeber B."/>
            <person name="Pagarete A."/>
            <person name="Parker M."/>
            <person name="Probert I."/>
            <person name="Quesneville H."/>
            <person name="Raines C."/>
            <person name="Rensing S.A."/>
            <person name="Riano-Pachon D.M."/>
            <person name="Richier S."/>
            <person name="Rokitta S."/>
            <person name="Shiraiwa Y."/>
            <person name="Soanes D.M."/>
            <person name="van der Giezen M."/>
            <person name="Wahlund T.M."/>
            <person name="Williams B."/>
            <person name="Wilson W."/>
            <person name="Wolfe G."/>
            <person name="Wurch L.L."/>
        </authorList>
    </citation>
    <scope>NUCLEOTIDE SEQUENCE</scope>
</reference>
<dbReference type="GeneID" id="17265350"/>
<feature type="domain" description="EGF-like" evidence="4">
    <location>
        <begin position="112"/>
        <end position="151"/>
    </location>
</feature>
<keyword evidence="6" id="KW-1185">Reference proteome</keyword>
<comment type="caution">
    <text evidence="2">Lacks conserved residue(s) required for the propagation of feature annotation.</text>
</comment>
<feature type="signal peptide" evidence="3">
    <location>
        <begin position="1"/>
        <end position="19"/>
    </location>
</feature>
<proteinExistence type="inferred from homology"/>
<dbReference type="eggNOG" id="KOG1021">
    <property type="taxonomic scope" value="Eukaryota"/>
</dbReference>
<dbReference type="RefSeq" id="XP_005781840.1">
    <property type="nucleotide sequence ID" value="XM_005781783.1"/>
</dbReference>
<organism evidence="5 6">
    <name type="scientific">Emiliania huxleyi (strain CCMP1516)</name>
    <dbReference type="NCBI Taxonomy" id="280463"/>
    <lineage>
        <taxon>Eukaryota</taxon>
        <taxon>Haptista</taxon>
        <taxon>Haptophyta</taxon>
        <taxon>Prymnesiophyceae</taxon>
        <taxon>Isochrysidales</taxon>
        <taxon>Noelaerhabdaceae</taxon>
        <taxon>Emiliania</taxon>
    </lineage>
</organism>
<feature type="disulfide bond" evidence="2">
    <location>
        <begin position="141"/>
        <end position="150"/>
    </location>
</feature>
<evidence type="ECO:0000256" key="1">
    <source>
        <dbReference type="ARBA" id="ARBA00010271"/>
    </source>
</evidence>
<feature type="chain" id="PRO_5044053552" description="EGF-like domain-containing protein" evidence="3">
    <location>
        <begin position="20"/>
        <end position="656"/>
    </location>
</feature>
<dbReference type="InterPro" id="IPR000742">
    <property type="entry name" value="EGF"/>
</dbReference>
<dbReference type="EnsemblProtists" id="EOD19804">
    <property type="protein sequence ID" value="EOD19804"/>
    <property type="gene ID" value="EMIHUDRAFT_242562"/>
</dbReference>
<dbReference type="STRING" id="2903.R1F2G0"/>
<dbReference type="GeneID" id="19046760"/>
<evidence type="ECO:0000256" key="2">
    <source>
        <dbReference type="PROSITE-ProRule" id="PRU00076"/>
    </source>
</evidence>
<protein>
    <recommendedName>
        <fullName evidence="4">EGF-like domain-containing protein</fullName>
    </recommendedName>
</protein>
<dbReference type="RefSeq" id="XP_005772233.1">
    <property type="nucleotide sequence ID" value="XM_005772176.1"/>
</dbReference>
<accession>A0A0D3J8G9</accession>
<evidence type="ECO:0000259" key="4">
    <source>
        <dbReference type="PROSITE" id="PS50026"/>
    </source>
</evidence>
<dbReference type="EnsemblProtists" id="EOD29411">
    <property type="protein sequence ID" value="EOD29411"/>
    <property type="gene ID" value="EMIHUDRAFT_204071"/>
</dbReference>
<comment type="similarity">
    <text evidence="1">Belongs to the glycosyltransferase 47 family.</text>
</comment>
<dbReference type="PANTHER" id="PTHR11062">
    <property type="entry name" value="EXOSTOSIN HEPARAN SULFATE GLYCOSYLTRANSFERASE -RELATED"/>
    <property type="match status" value="1"/>
</dbReference>
<dbReference type="HOGENOM" id="CLU_418240_0_0_1"/>